<evidence type="ECO:0008006" key="4">
    <source>
        <dbReference type="Google" id="ProtNLM"/>
    </source>
</evidence>
<dbReference type="EMBL" id="VGJX01000665">
    <property type="protein sequence ID" value="MBM3275651.1"/>
    <property type="molecule type" value="Genomic_DNA"/>
</dbReference>
<comment type="caution">
    <text evidence="2">The sequence shown here is derived from an EMBL/GenBank/DDBJ whole genome shotgun (WGS) entry which is preliminary data.</text>
</comment>
<evidence type="ECO:0000313" key="2">
    <source>
        <dbReference type="EMBL" id="MBM3275651.1"/>
    </source>
</evidence>
<evidence type="ECO:0000313" key="3">
    <source>
        <dbReference type="Proteomes" id="UP000703893"/>
    </source>
</evidence>
<feature type="transmembrane region" description="Helical" evidence="1">
    <location>
        <begin position="50"/>
        <end position="71"/>
    </location>
</feature>
<keyword evidence="1" id="KW-0812">Transmembrane</keyword>
<accession>A0A937X409</accession>
<name>A0A937X409_9BACT</name>
<dbReference type="Proteomes" id="UP000703893">
    <property type="component" value="Unassembled WGS sequence"/>
</dbReference>
<keyword evidence="1" id="KW-0472">Membrane</keyword>
<evidence type="ECO:0000256" key="1">
    <source>
        <dbReference type="SAM" id="Phobius"/>
    </source>
</evidence>
<feature type="non-terminal residue" evidence="2">
    <location>
        <position position="99"/>
    </location>
</feature>
<protein>
    <recommendedName>
        <fullName evidence="4">Fatty acid desaturase</fullName>
    </recommendedName>
</protein>
<organism evidence="2 3">
    <name type="scientific">Candidatus Tanganyikabacteria bacterium</name>
    <dbReference type="NCBI Taxonomy" id="2961651"/>
    <lineage>
        <taxon>Bacteria</taxon>
        <taxon>Bacillati</taxon>
        <taxon>Candidatus Sericytochromatia</taxon>
        <taxon>Candidatus Tanganyikabacteria</taxon>
    </lineage>
</organism>
<reference evidence="2 3" key="1">
    <citation type="submission" date="2019-03" db="EMBL/GenBank/DDBJ databases">
        <title>Lake Tanganyika Metagenome-Assembled Genomes (MAGs).</title>
        <authorList>
            <person name="Tran P."/>
        </authorList>
    </citation>
    <scope>NUCLEOTIDE SEQUENCE [LARGE SCALE GENOMIC DNA]</scope>
    <source>
        <strain evidence="2">K_DeepCast_65m_m2_236</strain>
    </source>
</reference>
<sequence length="99" mass="10661">MSATWTRPPIDEAVMKDCTRISPWKSAALCVLLYTLAVVFAWAGGRASGWLLAPAAFALVAGIQMHLLILLHEGAHLLLHPARKTNDLIADVFCAIPLG</sequence>
<keyword evidence="1" id="KW-1133">Transmembrane helix</keyword>
<gene>
    <name evidence="2" type="ORF">FJZ00_10890</name>
</gene>
<feature type="transmembrane region" description="Helical" evidence="1">
    <location>
        <begin position="26"/>
        <end position="44"/>
    </location>
</feature>
<proteinExistence type="predicted"/>
<dbReference type="AlphaFoldDB" id="A0A937X409"/>